<reference evidence="2" key="1">
    <citation type="submission" date="2018-03" db="EMBL/GenBank/DDBJ databases">
        <title>Lachnoclostridium SNUG30370 gen.nov., sp.nov., isolated from human faeces.</title>
        <authorList>
            <person name="Seo B."/>
            <person name="Jeon K."/>
            <person name="Ko G."/>
        </authorList>
    </citation>
    <scope>NUCLEOTIDE SEQUENCE [LARGE SCALE GENOMIC DNA]</scope>
    <source>
        <strain evidence="2">SNUG30370</strain>
    </source>
</reference>
<dbReference type="GeneID" id="77471855"/>
<evidence type="ECO:0008006" key="3">
    <source>
        <dbReference type="Google" id="ProtNLM"/>
    </source>
</evidence>
<comment type="caution">
    <text evidence="1">The sequence shown here is derived from an EMBL/GenBank/DDBJ whole genome shotgun (WGS) entry which is preliminary data.</text>
</comment>
<sequence length="60" mass="7312">MVQAVKDFELPYEYMYDAGKICEEYIHPDDCKEYEEDIEAVFSGKKEYHDLTYHARLKKW</sequence>
<dbReference type="Proteomes" id="UP000241201">
    <property type="component" value="Unassembled WGS sequence"/>
</dbReference>
<dbReference type="RefSeq" id="WP_048924316.1">
    <property type="nucleotide sequence ID" value="NZ_DAWBWI010000255.1"/>
</dbReference>
<name>A0A2T3FKT4_9FIRM</name>
<dbReference type="AlphaFoldDB" id="A0A2T3FKT4"/>
<accession>A0A2T3FKT4</accession>
<gene>
    <name evidence="1" type="ORF">C7U55_12255</name>
</gene>
<evidence type="ECO:0000313" key="2">
    <source>
        <dbReference type="Proteomes" id="UP000241201"/>
    </source>
</evidence>
<keyword evidence="2" id="KW-1185">Reference proteome</keyword>
<evidence type="ECO:0000313" key="1">
    <source>
        <dbReference type="EMBL" id="PST35885.1"/>
    </source>
</evidence>
<organism evidence="1 2">
    <name type="scientific">Faecalibacillus faecis</name>
    <dbReference type="NCBI Taxonomy" id="1982628"/>
    <lineage>
        <taxon>Bacteria</taxon>
        <taxon>Bacillati</taxon>
        <taxon>Bacillota</taxon>
        <taxon>Erysipelotrichia</taxon>
        <taxon>Erysipelotrichales</taxon>
        <taxon>Coprobacillaceae</taxon>
        <taxon>Faecalibacillus</taxon>
    </lineage>
</organism>
<proteinExistence type="predicted"/>
<dbReference type="EMBL" id="PYLP01000026">
    <property type="protein sequence ID" value="PST35885.1"/>
    <property type="molecule type" value="Genomic_DNA"/>
</dbReference>
<protein>
    <recommendedName>
        <fullName evidence="3">PAS fold-3 domain-containing protein</fullName>
    </recommendedName>
</protein>